<evidence type="ECO:0000313" key="10">
    <source>
        <dbReference type="EMBL" id="GGC86579.1"/>
    </source>
</evidence>
<dbReference type="Proteomes" id="UP000638188">
    <property type="component" value="Unassembled WGS sequence"/>
</dbReference>
<evidence type="ECO:0000256" key="8">
    <source>
        <dbReference type="ARBA" id="ARBA00023136"/>
    </source>
</evidence>
<dbReference type="Pfam" id="PF02416">
    <property type="entry name" value="TatA_B_E"/>
    <property type="match status" value="1"/>
</dbReference>
<keyword evidence="5 9" id="KW-0653">Protein transport</keyword>
<sequence length="76" mass="7966">MGIGGVSIGSLLIVLVIVMLLFGTKRLRSIGGDLGGALSGFKKAVKDGEESRDALAIDVEAERQQSRAHQSEKVVS</sequence>
<dbReference type="Gene3D" id="1.20.5.3310">
    <property type="match status" value="1"/>
</dbReference>
<keyword evidence="4 9" id="KW-0812">Transmembrane</keyword>
<dbReference type="PANTHER" id="PTHR42982">
    <property type="entry name" value="SEC-INDEPENDENT PROTEIN TRANSLOCASE PROTEIN TATA"/>
    <property type="match status" value="1"/>
</dbReference>
<comment type="function">
    <text evidence="9">Part of the twin-arginine translocation (Tat) system that transports large folded proteins containing a characteristic twin-arginine motif in their signal peptide across membranes. TatA could form the protein-conducting channel of the Tat system.</text>
</comment>
<reference evidence="11" key="1">
    <citation type="journal article" date="2019" name="Int. J. Syst. Evol. Microbiol.">
        <title>The Global Catalogue of Microorganisms (GCM) 10K type strain sequencing project: providing services to taxonomists for standard genome sequencing and annotation.</title>
        <authorList>
            <consortium name="The Broad Institute Genomics Platform"/>
            <consortium name="The Broad Institute Genome Sequencing Center for Infectious Disease"/>
            <person name="Wu L."/>
            <person name="Ma J."/>
        </authorList>
    </citation>
    <scope>NUCLEOTIDE SEQUENCE [LARGE SCALE GENOMIC DNA]</scope>
    <source>
        <strain evidence="11">CGMCC 1.12482</strain>
    </source>
</reference>
<feature type="transmembrane region" description="Helical" evidence="9">
    <location>
        <begin position="6"/>
        <end position="24"/>
    </location>
</feature>
<dbReference type="RefSeq" id="WP_150277607.1">
    <property type="nucleotide sequence ID" value="NZ_BMFF01000001.1"/>
</dbReference>
<evidence type="ECO:0000256" key="3">
    <source>
        <dbReference type="ARBA" id="ARBA00022475"/>
    </source>
</evidence>
<keyword evidence="7 9" id="KW-0811">Translocation</keyword>
<dbReference type="HAMAP" id="MF_00236">
    <property type="entry name" value="TatA_E"/>
    <property type="match status" value="1"/>
</dbReference>
<name>A0ABQ1NWH5_9GAMM</name>
<protein>
    <recommendedName>
        <fullName evidence="9">Sec-independent protein translocase protein TatA</fullName>
    </recommendedName>
</protein>
<dbReference type="EMBL" id="BMFF01000001">
    <property type="protein sequence ID" value="GGC86579.1"/>
    <property type="molecule type" value="Genomic_DNA"/>
</dbReference>
<gene>
    <name evidence="9" type="primary">tatA</name>
    <name evidence="10" type="ORF">GCM10007418_02920</name>
</gene>
<comment type="subcellular location">
    <subcellularLocation>
        <location evidence="1 9">Cell membrane</location>
        <topology evidence="1 9">Single-pass membrane protein</topology>
    </subcellularLocation>
</comment>
<evidence type="ECO:0000256" key="9">
    <source>
        <dbReference type="HAMAP-Rule" id="MF_00236"/>
    </source>
</evidence>
<dbReference type="InterPro" id="IPR006312">
    <property type="entry name" value="TatA/E"/>
</dbReference>
<comment type="subunit">
    <text evidence="9">The Tat system comprises two distinct complexes: a TatABC complex, containing multiple copies of TatA, TatB and TatC subunits, and a separate TatA complex, containing only TatA subunits. Substrates initially bind to the TatABC complex, which probably triggers association of the separate TatA complex to form the active translocon.</text>
</comment>
<keyword evidence="11" id="KW-1185">Reference proteome</keyword>
<accession>A0ABQ1NWH5</accession>
<comment type="caution">
    <text evidence="10">The sequence shown here is derived from an EMBL/GenBank/DDBJ whole genome shotgun (WGS) entry which is preliminary data.</text>
</comment>
<evidence type="ECO:0000256" key="1">
    <source>
        <dbReference type="ARBA" id="ARBA00004162"/>
    </source>
</evidence>
<keyword evidence="2 9" id="KW-0813">Transport</keyword>
<keyword evidence="8 9" id="KW-0472">Membrane</keyword>
<evidence type="ECO:0000256" key="7">
    <source>
        <dbReference type="ARBA" id="ARBA00023010"/>
    </source>
</evidence>
<evidence type="ECO:0000256" key="4">
    <source>
        <dbReference type="ARBA" id="ARBA00022692"/>
    </source>
</evidence>
<evidence type="ECO:0000313" key="11">
    <source>
        <dbReference type="Proteomes" id="UP000638188"/>
    </source>
</evidence>
<dbReference type="PANTHER" id="PTHR42982:SF1">
    <property type="entry name" value="SEC-INDEPENDENT PROTEIN TRANSLOCASE PROTEIN TATA"/>
    <property type="match status" value="1"/>
</dbReference>
<dbReference type="NCBIfam" id="TIGR01411">
    <property type="entry name" value="tatAE"/>
    <property type="match status" value="1"/>
</dbReference>
<keyword evidence="6 9" id="KW-1133">Transmembrane helix</keyword>
<evidence type="ECO:0000256" key="6">
    <source>
        <dbReference type="ARBA" id="ARBA00022989"/>
    </source>
</evidence>
<proteinExistence type="inferred from homology"/>
<comment type="similarity">
    <text evidence="9">Belongs to the TatA/E family.</text>
</comment>
<dbReference type="InterPro" id="IPR003369">
    <property type="entry name" value="TatA/B/E"/>
</dbReference>
<evidence type="ECO:0000256" key="5">
    <source>
        <dbReference type="ARBA" id="ARBA00022927"/>
    </source>
</evidence>
<keyword evidence="3 9" id="KW-1003">Cell membrane</keyword>
<organism evidence="10 11">
    <name type="scientific">Halopseudomonas salina</name>
    <dbReference type="NCBI Taxonomy" id="1323744"/>
    <lineage>
        <taxon>Bacteria</taxon>
        <taxon>Pseudomonadati</taxon>
        <taxon>Pseudomonadota</taxon>
        <taxon>Gammaproteobacteria</taxon>
        <taxon>Pseudomonadales</taxon>
        <taxon>Pseudomonadaceae</taxon>
        <taxon>Halopseudomonas</taxon>
    </lineage>
</organism>
<evidence type="ECO:0000256" key="2">
    <source>
        <dbReference type="ARBA" id="ARBA00022448"/>
    </source>
</evidence>